<sequence>MTIIQKLIENGNFENGLLDPWIGESADVIASPCPVVVGDFSGRLKGGEVVASIFQNFNVVTGEAYQLTLSIATARKGTSPPVKIRVEYLNWLLEVVGFGLEESISQSQLPNGADGKFTTVQFITTIVPEKARFARVIIEKQGLAFSPSVVIDNVLMSRITAELTPLPNTYVGNTSTDTTSIIFEDTFNTLTVGNTPNAMIRAFSDEKKILYIAFGNEQYVSVIDVSTQEVLTTIPVSGVTDFYYNRNIAVSPDGSKVFITTNESTAGFVNVIDTSTNQLAGVVTVGENPTAVEISSNGLNLYVASVGSTSVVQIDTESLVITETYTLNSNYGFTLFLALASNAQQLIIGSQGEVRNTVARFSVIDISTGEVIKENVFNDCDMMLSMVISLDGNYLYTGINNIETTRNTTNLFVYFNAFDTTNFQETTNIQLFNNTIAFSSLPSPNVISEVFEGEEETLIFISAVTSDGVNNLYEISRCGDSFSSVTNKSIAGFTNGYFFISSDGSTIVTANQSDDTVSFLNTNSFSLETTLNVGSGPGVLVVD</sequence>
<dbReference type="Gene3D" id="2.130.10.10">
    <property type="entry name" value="YVTN repeat-like/Quinoprotein amine dehydrogenase"/>
    <property type="match status" value="2"/>
</dbReference>
<dbReference type="InterPro" id="IPR051200">
    <property type="entry name" value="Host-pathogen_enzymatic-act"/>
</dbReference>
<proteinExistence type="predicted"/>
<dbReference type="PANTHER" id="PTHR47197:SF3">
    <property type="entry name" value="DIHYDRO-HEME D1 DEHYDROGENASE"/>
    <property type="match status" value="1"/>
</dbReference>
<dbReference type="InterPro" id="IPR015943">
    <property type="entry name" value="WD40/YVTN_repeat-like_dom_sf"/>
</dbReference>
<evidence type="ECO:0000313" key="1">
    <source>
        <dbReference type="EMBL" id="WLR43257.1"/>
    </source>
</evidence>
<gene>
    <name evidence="1" type="ORF">LC087_03415</name>
</gene>
<dbReference type="Proteomes" id="UP001197974">
    <property type="component" value="Chromosome"/>
</dbReference>
<dbReference type="RefSeq" id="WP_226539752.1">
    <property type="nucleotide sequence ID" value="NZ_CP129013.1"/>
</dbReference>
<protein>
    <submittedName>
        <fullName evidence="1">NTTRR-F1 domain</fullName>
    </submittedName>
</protein>
<dbReference type="EMBL" id="CP129013">
    <property type="protein sequence ID" value="WLR43257.1"/>
    <property type="molecule type" value="Genomic_DNA"/>
</dbReference>
<keyword evidence="2" id="KW-1185">Reference proteome</keyword>
<organism evidence="1 2">
    <name type="scientific">Bacillus carboniphilus</name>
    <dbReference type="NCBI Taxonomy" id="86663"/>
    <lineage>
        <taxon>Bacteria</taxon>
        <taxon>Bacillati</taxon>
        <taxon>Bacillota</taxon>
        <taxon>Bacilli</taxon>
        <taxon>Bacillales</taxon>
        <taxon>Bacillaceae</taxon>
        <taxon>Bacillus</taxon>
    </lineage>
</organism>
<evidence type="ECO:0000313" key="2">
    <source>
        <dbReference type="Proteomes" id="UP001197974"/>
    </source>
</evidence>
<dbReference type="NCBIfam" id="NF033675">
    <property type="entry name" value="NTTRR-F1"/>
    <property type="match status" value="1"/>
</dbReference>
<name>A0ABY9JV39_9BACI</name>
<dbReference type="Gene3D" id="2.60.120.260">
    <property type="entry name" value="Galactose-binding domain-like"/>
    <property type="match status" value="1"/>
</dbReference>
<accession>A0ABY9JV39</accession>
<dbReference type="SUPFAM" id="SSF50969">
    <property type="entry name" value="YVTN repeat-like/Quinoprotein amine dehydrogenase"/>
    <property type="match status" value="1"/>
</dbReference>
<dbReference type="InterPro" id="IPR011044">
    <property type="entry name" value="Quino_amine_DH_bsu"/>
</dbReference>
<reference evidence="1 2" key="1">
    <citation type="submission" date="2023-06" db="EMBL/GenBank/DDBJ databases">
        <title>Five Gram-positive bacteria isolated from mangrove sediments in Shenzhen, Guangdong, China.</title>
        <authorList>
            <person name="Yu S."/>
            <person name="Zheng W."/>
            <person name="Huang Y."/>
        </authorList>
    </citation>
    <scope>NUCLEOTIDE SEQUENCE [LARGE SCALE GENOMIC DNA]</scope>
    <source>
        <strain evidence="1 2">SaN35-3</strain>
    </source>
</reference>
<dbReference type="PANTHER" id="PTHR47197">
    <property type="entry name" value="PROTEIN NIRF"/>
    <property type="match status" value="1"/>
</dbReference>